<sequence length="478" mass="52527">MSHFILNNQPVSADVISQHLSRMHAAATDRPLTIPERISILNRCIELLKAHQDELCDAYSQDFGYRAPGNTLISDILGSIDALRHAARHLDQWAEEERRTSPFPGTRVVVEYKPLGVIGVMSPWNFPLVLTFGPLAGVIAAGNRAMIKPSELAENGSRLLCRLIAERFAEDEISTLQGGVDASIHFSSLPFDHLVFTGSTATGRQVMKAAAENLTPVTLELGGKSPVIVSRGSDIVLAAQRIMTVKTFNAGQICIAPDYVLVHRDDLPALVEQACVFLRQTYGAFIENREYTSVVNARQTARLKALLDDARHQGATLVRATEEVDDLPRRRMAPTLVINPPPTARIMQEEIFGPLLPVIAYDHIEQCLTIINGMDRPLAAYYFGESPQEIAQIRHRTLSGALVINDVMSHVLVHDIPFGGVGASGIGAYHGDIGFKRFSHARPVFYQSAGGESNLLMRAPFDEASRRRVAQLIDEDMA</sequence>
<dbReference type="Proteomes" id="UP000231901">
    <property type="component" value="Chromosome"/>
</dbReference>
<dbReference type="SUPFAM" id="SSF53720">
    <property type="entry name" value="ALDH-like"/>
    <property type="match status" value="1"/>
</dbReference>
<dbReference type="Gene3D" id="3.40.605.10">
    <property type="entry name" value="Aldehyde Dehydrogenase, Chain A, domain 1"/>
    <property type="match status" value="1"/>
</dbReference>
<proteinExistence type="inferred from homology"/>
<dbReference type="InterPro" id="IPR015590">
    <property type="entry name" value="Aldehyde_DH_dom"/>
</dbReference>
<dbReference type="EMBL" id="CP025003">
    <property type="protein sequence ID" value="ATZ93111.1"/>
    <property type="molecule type" value="Genomic_DNA"/>
</dbReference>
<evidence type="ECO:0000313" key="10">
    <source>
        <dbReference type="Proteomes" id="UP000231901"/>
    </source>
</evidence>
<dbReference type="InterPro" id="IPR016163">
    <property type="entry name" value="Ald_DH_C"/>
</dbReference>
<dbReference type="AlphaFoldDB" id="A0A2K8QI17"/>
<evidence type="ECO:0000256" key="5">
    <source>
        <dbReference type="PIRSR" id="PIRSR036492-1"/>
    </source>
</evidence>
<dbReference type="InterPro" id="IPR016162">
    <property type="entry name" value="Ald_DH_N"/>
</dbReference>
<evidence type="ECO:0000259" key="8">
    <source>
        <dbReference type="Pfam" id="PF00171"/>
    </source>
</evidence>
<feature type="active site" evidence="5">
    <location>
        <position position="254"/>
    </location>
</feature>
<dbReference type="InterPro" id="IPR016161">
    <property type="entry name" value="Ald_DH/histidinol_DH"/>
</dbReference>
<dbReference type="RefSeq" id="WP_100848906.1">
    <property type="nucleotide sequence ID" value="NZ_BMJF01000003.1"/>
</dbReference>
<evidence type="ECO:0000256" key="4">
    <source>
        <dbReference type="PIRNR" id="PIRNR036492"/>
    </source>
</evidence>
<dbReference type="GO" id="GO:0006081">
    <property type="term" value="P:aldehyde metabolic process"/>
    <property type="evidence" value="ECO:0007669"/>
    <property type="project" value="InterPro"/>
</dbReference>
<evidence type="ECO:0000256" key="2">
    <source>
        <dbReference type="ARBA" id="ARBA00023002"/>
    </source>
</evidence>
<dbReference type="PIRSF" id="PIRSF036492">
    <property type="entry name" value="ALDH"/>
    <property type="match status" value="1"/>
</dbReference>
<dbReference type="InterPro" id="IPR012394">
    <property type="entry name" value="Aldehyde_DH_NAD(P)"/>
</dbReference>
<dbReference type="PANTHER" id="PTHR43570">
    <property type="entry name" value="ALDEHYDE DEHYDROGENASE"/>
    <property type="match status" value="1"/>
</dbReference>
<evidence type="ECO:0000256" key="1">
    <source>
        <dbReference type="ARBA" id="ARBA00009986"/>
    </source>
</evidence>
<dbReference type="PANTHER" id="PTHR43570:SF20">
    <property type="entry name" value="ALDEHYDE DEHYDROGENASE ALDX-RELATED"/>
    <property type="match status" value="1"/>
</dbReference>
<comment type="similarity">
    <text evidence="1 4 7">Belongs to the aldehyde dehydrogenase family.</text>
</comment>
<dbReference type="GO" id="GO:0004029">
    <property type="term" value="F:aldehyde dehydrogenase (NAD+) activity"/>
    <property type="evidence" value="ECO:0007669"/>
    <property type="project" value="TreeGrafter"/>
</dbReference>
<dbReference type="CDD" id="cd07133">
    <property type="entry name" value="ALDH_CALDH_CalB"/>
    <property type="match status" value="1"/>
</dbReference>
<keyword evidence="2 4" id="KW-0560">Oxidoreductase</keyword>
<dbReference type="InterPro" id="IPR029510">
    <property type="entry name" value="Ald_DH_CS_GLU"/>
</dbReference>
<keyword evidence="3" id="KW-0520">NAD</keyword>
<evidence type="ECO:0000256" key="6">
    <source>
        <dbReference type="PROSITE-ProRule" id="PRU10007"/>
    </source>
</evidence>
<evidence type="ECO:0000256" key="7">
    <source>
        <dbReference type="RuleBase" id="RU003345"/>
    </source>
</evidence>
<reference evidence="10" key="1">
    <citation type="journal article" date="2018" name="Genome Announc.">
        <title>Complete genome sequence of a Dickeya fangzhongdai type strain causing bleeding canker of pear tree trunks.</title>
        <authorList>
            <person name="Zhao Y."/>
            <person name="Tian Y."/>
            <person name="Li X."/>
            <person name="Hu B."/>
        </authorList>
    </citation>
    <scope>NUCLEOTIDE SEQUENCE [LARGE SCALE GENOMIC DNA]</scope>
    <source>
        <strain evidence="10">DSM 101947</strain>
    </source>
</reference>
<name>A0A2K8QI17_9GAMM</name>
<dbReference type="KEGG" id="dfn:CVE23_03425"/>
<accession>A0A2K8QI17</accession>
<organism evidence="9 10">
    <name type="scientific">Dickeya fangzhongdai</name>
    <dbReference type="NCBI Taxonomy" id="1778540"/>
    <lineage>
        <taxon>Bacteria</taxon>
        <taxon>Pseudomonadati</taxon>
        <taxon>Pseudomonadota</taxon>
        <taxon>Gammaproteobacteria</taxon>
        <taxon>Enterobacterales</taxon>
        <taxon>Pectobacteriaceae</taxon>
        <taxon>Dickeya</taxon>
    </lineage>
</organism>
<evidence type="ECO:0000256" key="3">
    <source>
        <dbReference type="ARBA" id="ARBA00023027"/>
    </source>
</evidence>
<dbReference type="PROSITE" id="PS00687">
    <property type="entry name" value="ALDEHYDE_DEHYDR_GLU"/>
    <property type="match status" value="1"/>
</dbReference>
<dbReference type="Pfam" id="PF00171">
    <property type="entry name" value="Aldedh"/>
    <property type="match status" value="1"/>
</dbReference>
<feature type="active site" evidence="5 6">
    <location>
        <position position="220"/>
    </location>
</feature>
<feature type="domain" description="Aldehyde dehydrogenase" evidence="8">
    <location>
        <begin position="30"/>
        <end position="441"/>
    </location>
</feature>
<keyword evidence="10" id="KW-1185">Reference proteome</keyword>
<dbReference type="Gene3D" id="3.40.309.10">
    <property type="entry name" value="Aldehyde Dehydrogenase, Chain A, domain 2"/>
    <property type="match status" value="1"/>
</dbReference>
<protein>
    <recommendedName>
        <fullName evidence="4">Aldehyde dehydrogenase</fullName>
    </recommendedName>
</protein>
<gene>
    <name evidence="9" type="ORF">CVE23_03425</name>
</gene>
<dbReference type="GO" id="GO:0005737">
    <property type="term" value="C:cytoplasm"/>
    <property type="evidence" value="ECO:0007669"/>
    <property type="project" value="TreeGrafter"/>
</dbReference>
<evidence type="ECO:0000313" key="9">
    <source>
        <dbReference type="EMBL" id="ATZ93111.1"/>
    </source>
</evidence>
<dbReference type="GeneID" id="66563390"/>